<accession>A0ACC4DMD7</accession>
<organism evidence="1 2">
    <name type="scientific">Purpureocillium lilacinum</name>
    <name type="common">Paecilomyces lilacinus</name>
    <dbReference type="NCBI Taxonomy" id="33203"/>
    <lineage>
        <taxon>Eukaryota</taxon>
        <taxon>Fungi</taxon>
        <taxon>Dikarya</taxon>
        <taxon>Ascomycota</taxon>
        <taxon>Pezizomycotina</taxon>
        <taxon>Sordariomycetes</taxon>
        <taxon>Hypocreomycetidae</taxon>
        <taxon>Hypocreales</taxon>
        <taxon>Ophiocordycipitaceae</taxon>
        <taxon>Purpureocillium</taxon>
    </lineage>
</organism>
<reference evidence="1" key="1">
    <citation type="submission" date="2024-12" db="EMBL/GenBank/DDBJ databases">
        <title>Comparative genomics and development of molecular markers within Purpureocillium lilacinum and among Purpureocillium species.</title>
        <authorList>
            <person name="Yeh Z.-Y."/>
            <person name="Ni N.-T."/>
            <person name="Lo P.-H."/>
            <person name="Mushyakhwo K."/>
            <person name="Lin C.-F."/>
            <person name="Nai Y.-S."/>
        </authorList>
    </citation>
    <scope>NUCLEOTIDE SEQUENCE</scope>
    <source>
        <strain evidence="1">NCHU-NPUST-175</strain>
    </source>
</reference>
<gene>
    <name evidence="1" type="ORF">ACCO45_008113</name>
</gene>
<keyword evidence="2" id="KW-1185">Reference proteome</keyword>
<dbReference type="Proteomes" id="UP001638806">
    <property type="component" value="Unassembled WGS sequence"/>
</dbReference>
<evidence type="ECO:0000313" key="1">
    <source>
        <dbReference type="EMBL" id="KAL3957535.1"/>
    </source>
</evidence>
<comment type="caution">
    <text evidence="1">The sequence shown here is derived from an EMBL/GenBank/DDBJ whole genome shotgun (WGS) entry which is preliminary data.</text>
</comment>
<proteinExistence type="predicted"/>
<dbReference type="EMBL" id="JBGNUJ010000007">
    <property type="protein sequence ID" value="KAL3957535.1"/>
    <property type="molecule type" value="Genomic_DNA"/>
</dbReference>
<evidence type="ECO:0000313" key="2">
    <source>
        <dbReference type="Proteomes" id="UP001638806"/>
    </source>
</evidence>
<sequence length="188" mass="20818">MVRCSPLCSAVHMSPPALAGGRRMDADAAAISCTAATRNGPVDAVAAMKTHDDSCPPKFMLVSKEWQGPPRRPGENSSREFRFRLDRFQRGEDDSLHFLVMTKTTRVEARYSSCAEGITTSQCRRDGDSVAPDALEFASVADDHAGWKAMPRGSTEPARRLQRCKARERSRVDQGENIFQLRMTDSLL</sequence>
<name>A0ACC4DMD7_PURLI</name>
<protein>
    <submittedName>
        <fullName evidence="1">Uncharacterized protein</fullName>
    </submittedName>
</protein>